<accession>A0A6M1KUY8</accession>
<dbReference type="EMBL" id="SAIY01000003">
    <property type="protein sequence ID" value="NGM12915.1"/>
    <property type="molecule type" value="Genomic_DNA"/>
</dbReference>
<protein>
    <submittedName>
        <fullName evidence="1">Uncharacterized protein</fullName>
    </submittedName>
</protein>
<evidence type="ECO:0000313" key="1">
    <source>
        <dbReference type="EMBL" id="NGM12915.1"/>
    </source>
</evidence>
<keyword evidence="2" id="KW-1185">Reference proteome</keyword>
<evidence type="ECO:0000313" key="2">
    <source>
        <dbReference type="Proteomes" id="UP000478148"/>
    </source>
</evidence>
<dbReference type="AlphaFoldDB" id="A0A6M1KUY8"/>
<dbReference type="Proteomes" id="UP000478148">
    <property type="component" value="Unassembled WGS sequence"/>
</dbReference>
<name>A0A6M1KUY8_9ACTN</name>
<dbReference type="RefSeq" id="WP_164446873.1">
    <property type="nucleotide sequence ID" value="NZ_SAIY01000003.1"/>
</dbReference>
<organism evidence="1 2">
    <name type="scientific">Verrucosispora sioxanthis</name>
    <dbReference type="NCBI Taxonomy" id="2499994"/>
    <lineage>
        <taxon>Bacteria</taxon>
        <taxon>Bacillati</taxon>
        <taxon>Actinomycetota</taxon>
        <taxon>Actinomycetes</taxon>
        <taxon>Micromonosporales</taxon>
        <taxon>Micromonosporaceae</taxon>
        <taxon>Micromonospora</taxon>
    </lineage>
</organism>
<reference evidence="1 2" key="1">
    <citation type="submission" date="2020-02" db="EMBL/GenBank/DDBJ databases">
        <title>Draft Genome Sequence of Verrucosispora sp. Strain CWR15, Isolated from Gulf of Mexico Sponge.</title>
        <authorList>
            <person name="Kennedy S.J."/>
            <person name="Cella E."/>
            <person name="Azarian T."/>
            <person name="Baker B.J."/>
            <person name="Shaw L.N."/>
        </authorList>
    </citation>
    <scope>NUCLEOTIDE SEQUENCE [LARGE SCALE GENOMIC DNA]</scope>
    <source>
        <strain evidence="1 2">CWR15</strain>
    </source>
</reference>
<comment type="caution">
    <text evidence="1">The sequence shown here is derived from an EMBL/GenBank/DDBJ whole genome shotgun (WGS) entry which is preliminary data.</text>
</comment>
<gene>
    <name evidence="1" type="ORF">ENC19_09720</name>
</gene>
<proteinExistence type="predicted"/>
<sequence>MYIFDGLTASAAMRTQAEIDSVIRQLAKNDAYQPVLRSAGRELLRLTGSKLRASQESNLLLAVLGGPRATHSPDTPMLGELFFLDGSAMIVQPMRSRLAIGEVRGHEKDTKLPEFAEELGRAAKAALDGRRLRGMSFEWLPLTQDWLRGNSVHYGPRNPFVSPRSIRNRSELKTKPAALSMDDMEDAALLVRPEQRLFLQRLIQVGKARSVDARQDISAETVEPLLARGLVNKEFLVVCRKDSSTLCTAQSKEEIEGVKFRCSNCGRAFSDEHVQEIYAPAPRAKELTDGSHWMTLWITHLLLTAGVEMSQIAWGATAGEDELDIVASINGVTVFFELKDREFGLGDAYPFSSRVQRYGGDVGVILSMDRVAEEVVKYLNEQRGPTIHALAGMGKIESDLRKVLEGIAVNAVLYSVSMLTARSRVDVKPLLQEWMRHRASRALPFGVPSL</sequence>